<dbReference type="GO" id="GO:0006633">
    <property type="term" value="P:fatty acid biosynthetic process"/>
    <property type="evidence" value="ECO:0007669"/>
    <property type="project" value="InterPro"/>
</dbReference>
<dbReference type="GO" id="GO:0016747">
    <property type="term" value="F:acyltransferase activity, transferring groups other than amino-acyl groups"/>
    <property type="evidence" value="ECO:0007669"/>
    <property type="project" value="InterPro"/>
</dbReference>
<feature type="transmembrane region" description="Helical" evidence="2">
    <location>
        <begin position="78"/>
        <end position="98"/>
    </location>
</feature>
<dbReference type="AlphaFoldDB" id="A0A0D2J9U3"/>
<feature type="compositionally biased region" description="Basic and acidic residues" evidence="1">
    <location>
        <begin position="140"/>
        <end position="154"/>
    </location>
</feature>
<dbReference type="OrthoDB" id="1929806at2759"/>
<proteinExistence type="predicted"/>
<name>A0A0D2J9U3_9CHLO</name>
<dbReference type="Proteomes" id="UP000054498">
    <property type="component" value="Unassembled WGS sequence"/>
</dbReference>
<evidence type="ECO:0000256" key="1">
    <source>
        <dbReference type="SAM" id="MobiDB-lite"/>
    </source>
</evidence>
<gene>
    <name evidence="4" type="ORF">MNEG_11436</name>
</gene>
<evidence type="ECO:0000313" key="4">
    <source>
        <dbReference type="EMBL" id="KIY96527.1"/>
    </source>
</evidence>
<dbReference type="KEGG" id="mng:MNEG_11436"/>
<dbReference type="InterPro" id="IPR012392">
    <property type="entry name" value="3-ktacl-CoA_syn"/>
</dbReference>
<feature type="domain" description="FAE" evidence="3">
    <location>
        <begin position="179"/>
        <end position="286"/>
    </location>
</feature>
<dbReference type="STRING" id="145388.A0A0D2J9U3"/>
<accession>A0A0D2J9U3</accession>
<dbReference type="EMBL" id="KK102961">
    <property type="protein sequence ID" value="KIY96527.1"/>
    <property type="molecule type" value="Genomic_DNA"/>
</dbReference>
<dbReference type="GeneID" id="25728698"/>
<dbReference type="Pfam" id="PF08392">
    <property type="entry name" value="FAE1_CUT1_RppA"/>
    <property type="match status" value="1"/>
</dbReference>
<evidence type="ECO:0000256" key="2">
    <source>
        <dbReference type="SAM" id="Phobius"/>
    </source>
</evidence>
<organism evidence="4 5">
    <name type="scientific">Monoraphidium neglectum</name>
    <dbReference type="NCBI Taxonomy" id="145388"/>
    <lineage>
        <taxon>Eukaryota</taxon>
        <taxon>Viridiplantae</taxon>
        <taxon>Chlorophyta</taxon>
        <taxon>core chlorophytes</taxon>
        <taxon>Chlorophyceae</taxon>
        <taxon>CS clade</taxon>
        <taxon>Sphaeropleales</taxon>
        <taxon>Selenastraceae</taxon>
        <taxon>Monoraphidium</taxon>
    </lineage>
</organism>
<evidence type="ECO:0000259" key="3">
    <source>
        <dbReference type="Pfam" id="PF08392"/>
    </source>
</evidence>
<dbReference type="Gene3D" id="3.40.47.10">
    <property type="match status" value="1"/>
</dbReference>
<feature type="transmembrane region" description="Helical" evidence="2">
    <location>
        <begin position="37"/>
        <end position="58"/>
    </location>
</feature>
<keyword evidence="2" id="KW-0472">Membrane</keyword>
<keyword evidence="5" id="KW-1185">Reference proteome</keyword>
<keyword evidence="2" id="KW-0812">Transmembrane</keyword>
<evidence type="ECO:0000313" key="5">
    <source>
        <dbReference type="Proteomes" id="UP000054498"/>
    </source>
</evidence>
<protein>
    <submittedName>
        <fullName evidence="4">3-ketoacyl-CoA synthase 19</fullName>
    </submittedName>
</protein>
<sequence length="300" mass="32361">MQPSAPAVQQAAQAYPDYTRGIAAKHIKRGYTLACQWAGPALLLPVAASFGLELLSLWRSGELERLLASVTAGDVTVNLVTLVACVSVLLAALAALLMSASRTVYLLDFAIYKPPESWKWSKPYAVEMARSLMVKGPDGSETRVRGVARHDVRSTRAQPRRPARHAAAAPVAAPSGTAGRMFTDSTVDFQTKVLARSGLGDDTYLPPCMADLDNPVPTMANARWEFEQARISPLPEPKGVCFTAVRDVLNKTGVKPRQIKVVIVNCSLFNPTPSLSATIMNHFKMGGSHLCTRLTPPPRA</sequence>
<dbReference type="GO" id="GO:0016020">
    <property type="term" value="C:membrane"/>
    <property type="evidence" value="ECO:0007669"/>
    <property type="project" value="InterPro"/>
</dbReference>
<dbReference type="SUPFAM" id="SSF53901">
    <property type="entry name" value="Thiolase-like"/>
    <property type="match status" value="1"/>
</dbReference>
<dbReference type="PANTHER" id="PTHR31561">
    <property type="entry name" value="3-KETOACYL-COA SYNTHASE"/>
    <property type="match status" value="1"/>
</dbReference>
<reference evidence="4 5" key="1">
    <citation type="journal article" date="2013" name="BMC Genomics">
        <title>Reconstruction of the lipid metabolism for the microalga Monoraphidium neglectum from its genome sequence reveals characteristics suitable for biofuel production.</title>
        <authorList>
            <person name="Bogen C."/>
            <person name="Al-Dilaimi A."/>
            <person name="Albersmeier A."/>
            <person name="Wichmann J."/>
            <person name="Grundmann M."/>
            <person name="Rupp O."/>
            <person name="Lauersen K.J."/>
            <person name="Blifernez-Klassen O."/>
            <person name="Kalinowski J."/>
            <person name="Goesmann A."/>
            <person name="Mussgnug J.H."/>
            <person name="Kruse O."/>
        </authorList>
    </citation>
    <scope>NUCLEOTIDE SEQUENCE [LARGE SCALE GENOMIC DNA]</scope>
    <source>
        <strain evidence="4 5">SAG 48.87</strain>
    </source>
</reference>
<keyword evidence="2" id="KW-1133">Transmembrane helix</keyword>
<dbReference type="RefSeq" id="XP_013895547.1">
    <property type="nucleotide sequence ID" value="XM_014040093.1"/>
</dbReference>
<dbReference type="InterPro" id="IPR013601">
    <property type="entry name" value="FAE1_typ3_polyketide_synth"/>
</dbReference>
<feature type="region of interest" description="Disordered" evidence="1">
    <location>
        <begin position="140"/>
        <end position="170"/>
    </location>
</feature>
<dbReference type="InterPro" id="IPR016039">
    <property type="entry name" value="Thiolase-like"/>
</dbReference>